<comment type="subcellular location">
    <subcellularLocation>
        <location evidence="3">Cytoplasm</location>
    </subcellularLocation>
</comment>
<feature type="binding site" evidence="3">
    <location>
        <begin position="185"/>
        <end position="193"/>
    </location>
    <ligand>
        <name>GTP</name>
        <dbReference type="ChEBI" id="CHEBI:37565"/>
    </ligand>
</feature>
<keyword evidence="3" id="KW-0862">Zinc</keyword>
<sequence>MLALTGTVLAVQANYYRVMLDQAFSLELLDESGQKFSQLVRELLCTRRARLKKIGQQICVGDRVTVEEPDWQGGRGAISEVAPRRNLLDRPTVANVDRILLVFSLAEPSLDSHQLSRFLVKAESTQVDVLLCLNKRDLVSNEVWATWCDRLKSWGYPPIAISTYTHEGLDDLAKYLKTGVTVVAGLSGVGKSSLINLLIPNLQVRVGEVSQRLGHGRHTTRHVELFALPTGGYLADTPGFMQPNLTVTPKELTDCFPEARQRIALGKLCHFNNCLHRRDEPDCVVRGDWERYEHYLAYLEEAIAYQQKLKNTANADASLKVKDTSDGKQQQEPRLLKKRYRRESRRSEHQHLDLDYENDD</sequence>
<evidence type="ECO:0000259" key="5">
    <source>
        <dbReference type="PROSITE" id="PS50936"/>
    </source>
</evidence>
<feature type="binding site" evidence="3">
    <location>
        <position position="283"/>
    </location>
    <ligand>
        <name>Zn(2+)</name>
        <dbReference type="ChEBI" id="CHEBI:29105"/>
    </ligand>
</feature>
<dbReference type="Gene3D" id="2.40.50.140">
    <property type="entry name" value="Nucleic acid-binding proteins"/>
    <property type="match status" value="1"/>
</dbReference>
<protein>
    <recommendedName>
        <fullName evidence="3">Small ribosomal subunit biogenesis GTPase RsgA</fullName>
        <ecNumber evidence="3">3.6.1.-</ecNumber>
    </recommendedName>
</protein>
<comment type="function">
    <text evidence="3">One of several proteins that assist in the late maturation steps of the functional core of the 30S ribosomal subunit. Helps release RbfA from mature subunits. May play a role in the assembly of ribosomal proteins into the subunit. Circularly permuted GTPase that catalyzes slow GTP hydrolysis, GTPase activity is stimulated by the 30S ribosomal subunit.</text>
</comment>
<keyword evidence="3" id="KW-0963">Cytoplasm</keyword>
<dbReference type="InterPro" id="IPR027417">
    <property type="entry name" value="P-loop_NTPase"/>
</dbReference>
<organism evidence="7 8">
    <name type="scientific">Pseudanabaena frigida</name>
    <dbReference type="NCBI Taxonomy" id="945775"/>
    <lineage>
        <taxon>Bacteria</taxon>
        <taxon>Bacillati</taxon>
        <taxon>Cyanobacteriota</taxon>
        <taxon>Cyanophyceae</taxon>
        <taxon>Pseudanabaenales</taxon>
        <taxon>Pseudanabaenaceae</taxon>
        <taxon>Pseudanabaena</taxon>
    </lineage>
</organism>
<feature type="compositionally biased region" description="Basic and acidic residues" evidence="4">
    <location>
        <begin position="320"/>
        <end position="335"/>
    </location>
</feature>
<dbReference type="EMBL" id="QBML01000016">
    <property type="protein sequence ID" value="PZO39791.1"/>
    <property type="molecule type" value="Genomic_DNA"/>
</dbReference>
<evidence type="ECO:0000256" key="4">
    <source>
        <dbReference type="SAM" id="MobiDB-lite"/>
    </source>
</evidence>
<keyword evidence="2 3" id="KW-0342">GTP-binding</keyword>
<reference evidence="7 8" key="2">
    <citation type="submission" date="2018-06" db="EMBL/GenBank/DDBJ databases">
        <title>Metagenomic assembly of (sub)arctic Cyanobacteria and their associated microbiome from non-axenic cultures.</title>
        <authorList>
            <person name="Baurain D."/>
        </authorList>
    </citation>
    <scope>NUCLEOTIDE SEQUENCE [LARGE SCALE GENOMIC DNA]</scope>
    <source>
        <strain evidence="7">ULC066bin1</strain>
    </source>
</reference>
<dbReference type="PANTHER" id="PTHR32120:SF11">
    <property type="entry name" value="SMALL RIBOSOMAL SUBUNIT BIOGENESIS GTPASE RSGA 1, MITOCHONDRIAL-RELATED"/>
    <property type="match status" value="1"/>
</dbReference>
<comment type="similarity">
    <text evidence="3">Belongs to the TRAFAC class YlqF/YawG GTPase family. RsgA subfamily.</text>
</comment>
<feature type="domain" description="EngC GTPase" evidence="5">
    <location>
        <begin position="94"/>
        <end position="241"/>
    </location>
</feature>
<dbReference type="AlphaFoldDB" id="A0A2W4XX02"/>
<keyword evidence="1 3" id="KW-0547">Nucleotide-binding</keyword>
<keyword evidence="3" id="KW-0694">RNA-binding</keyword>
<dbReference type="NCBIfam" id="NF008932">
    <property type="entry name" value="PRK12289.1"/>
    <property type="match status" value="1"/>
</dbReference>
<evidence type="ECO:0000256" key="2">
    <source>
        <dbReference type="ARBA" id="ARBA00023134"/>
    </source>
</evidence>
<evidence type="ECO:0000259" key="6">
    <source>
        <dbReference type="PROSITE" id="PS51721"/>
    </source>
</evidence>
<dbReference type="InterPro" id="IPR010914">
    <property type="entry name" value="RsgA_GTPase_dom"/>
</dbReference>
<dbReference type="GO" id="GO:0005525">
    <property type="term" value="F:GTP binding"/>
    <property type="evidence" value="ECO:0007669"/>
    <property type="project" value="UniProtKB-UniRule"/>
</dbReference>
<comment type="cofactor">
    <cofactor evidence="3">
        <name>Zn(2+)</name>
        <dbReference type="ChEBI" id="CHEBI:29105"/>
    </cofactor>
    <text evidence="3">Binds 1 zinc ion per subunit.</text>
</comment>
<keyword evidence="3" id="KW-0699">rRNA-binding</keyword>
<reference evidence="7 8" key="1">
    <citation type="submission" date="2018-04" db="EMBL/GenBank/DDBJ databases">
        <authorList>
            <person name="Go L.Y."/>
            <person name="Mitchell J.A."/>
        </authorList>
    </citation>
    <scope>NUCLEOTIDE SEQUENCE [LARGE SCALE GENOMIC DNA]</scope>
    <source>
        <strain evidence="7">ULC066bin1</strain>
    </source>
</reference>
<dbReference type="Gene3D" id="3.40.50.300">
    <property type="entry name" value="P-loop containing nucleotide triphosphate hydrolases"/>
    <property type="match status" value="1"/>
</dbReference>
<evidence type="ECO:0000256" key="1">
    <source>
        <dbReference type="ARBA" id="ARBA00022741"/>
    </source>
</evidence>
<name>A0A2W4XX02_9CYAN</name>
<dbReference type="Gene3D" id="1.10.40.50">
    <property type="entry name" value="Probable gtpase engc, domain 3"/>
    <property type="match status" value="1"/>
</dbReference>
<evidence type="ECO:0000313" key="8">
    <source>
        <dbReference type="Proteomes" id="UP000249467"/>
    </source>
</evidence>
<proteinExistence type="inferred from homology"/>
<dbReference type="InterPro" id="IPR004881">
    <property type="entry name" value="Ribosome_biogen_GTPase_RsgA"/>
</dbReference>
<dbReference type="PROSITE" id="PS50936">
    <property type="entry name" value="ENGC_GTPASE"/>
    <property type="match status" value="1"/>
</dbReference>
<dbReference type="Pfam" id="PF03193">
    <property type="entry name" value="RsgA_GTPase"/>
    <property type="match status" value="1"/>
</dbReference>
<dbReference type="HAMAP" id="MF_01820">
    <property type="entry name" value="GTPase_RsgA"/>
    <property type="match status" value="1"/>
</dbReference>
<dbReference type="GO" id="GO:0019843">
    <property type="term" value="F:rRNA binding"/>
    <property type="evidence" value="ECO:0007669"/>
    <property type="project" value="UniProtKB-KW"/>
</dbReference>
<dbReference type="InterPro" id="IPR012340">
    <property type="entry name" value="NA-bd_OB-fold"/>
</dbReference>
<dbReference type="PROSITE" id="PS51721">
    <property type="entry name" value="G_CP"/>
    <property type="match status" value="1"/>
</dbReference>
<feature type="compositionally biased region" description="Basic and acidic residues" evidence="4">
    <location>
        <begin position="345"/>
        <end position="354"/>
    </location>
</feature>
<feature type="region of interest" description="Disordered" evidence="4">
    <location>
        <begin position="320"/>
        <end position="360"/>
    </location>
</feature>
<feature type="binding site" evidence="3">
    <location>
        <position position="274"/>
    </location>
    <ligand>
        <name>Zn(2+)</name>
        <dbReference type="ChEBI" id="CHEBI:29105"/>
    </ligand>
</feature>
<dbReference type="GO" id="GO:0042274">
    <property type="term" value="P:ribosomal small subunit biogenesis"/>
    <property type="evidence" value="ECO:0007669"/>
    <property type="project" value="UniProtKB-UniRule"/>
</dbReference>
<keyword evidence="3" id="KW-0378">Hydrolase</keyword>
<gene>
    <name evidence="3 7" type="primary">rsgA</name>
    <name evidence="7" type="ORF">DCF19_12925</name>
</gene>
<dbReference type="GO" id="GO:0046872">
    <property type="term" value="F:metal ion binding"/>
    <property type="evidence" value="ECO:0007669"/>
    <property type="project" value="UniProtKB-KW"/>
</dbReference>
<comment type="caution">
    <text evidence="7">The sequence shown here is derived from an EMBL/GenBank/DDBJ whole genome shotgun (WGS) entry which is preliminary data.</text>
</comment>
<dbReference type="CDD" id="cd01854">
    <property type="entry name" value="YjeQ_EngC"/>
    <property type="match status" value="1"/>
</dbReference>
<feature type="binding site" evidence="3">
    <location>
        <position position="276"/>
    </location>
    <ligand>
        <name>Zn(2+)</name>
        <dbReference type="ChEBI" id="CHEBI:29105"/>
    </ligand>
</feature>
<comment type="subunit">
    <text evidence="3">Monomer. Associates with 30S ribosomal subunit, binds 16S rRNA.</text>
</comment>
<dbReference type="GO" id="GO:0005737">
    <property type="term" value="C:cytoplasm"/>
    <property type="evidence" value="ECO:0007669"/>
    <property type="project" value="UniProtKB-SubCell"/>
</dbReference>
<feature type="domain" description="CP-type G" evidence="6">
    <location>
        <begin position="85"/>
        <end position="243"/>
    </location>
</feature>
<keyword evidence="3" id="KW-0690">Ribosome biogenesis</keyword>
<keyword evidence="3" id="KW-0479">Metal-binding</keyword>
<accession>A0A2W4XX02</accession>
<feature type="binding site" evidence="3">
    <location>
        <begin position="134"/>
        <end position="137"/>
    </location>
    <ligand>
        <name>GTP</name>
        <dbReference type="ChEBI" id="CHEBI:37565"/>
    </ligand>
</feature>
<dbReference type="GO" id="GO:0003924">
    <property type="term" value="F:GTPase activity"/>
    <property type="evidence" value="ECO:0007669"/>
    <property type="project" value="UniProtKB-UniRule"/>
</dbReference>
<dbReference type="SUPFAM" id="SSF50249">
    <property type="entry name" value="Nucleic acid-binding proteins"/>
    <property type="match status" value="1"/>
</dbReference>
<evidence type="ECO:0000256" key="3">
    <source>
        <dbReference type="HAMAP-Rule" id="MF_01820"/>
    </source>
</evidence>
<dbReference type="Proteomes" id="UP000249467">
    <property type="component" value="Unassembled WGS sequence"/>
</dbReference>
<dbReference type="NCBIfam" id="TIGR00157">
    <property type="entry name" value="ribosome small subunit-dependent GTPase A"/>
    <property type="match status" value="1"/>
</dbReference>
<feature type="binding site" evidence="3">
    <location>
        <position position="269"/>
    </location>
    <ligand>
        <name>Zn(2+)</name>
        <dbReference type="ChEBI" id="CHEBI:29105"/>
    </ligand>
</feature>
<dbReference type="InterPro" id="IPR030378">
    <property type="entry name" value="G_CP_dom"/>
</dbReference>
<evidence type="ECO:0000313" key="7">
    <source>
        <dbReference type="EMBL" id="PZO39791.1"/>
    </source>
</evidence>
<dbReference type="EC" id="3.6.1.-" evidence="3"/>
<dbReference type="PANTHER" id="PTHR32120">
    <property type="entry name" value="SMALL RIBOSOMAL SUBUNIT BIOGENESIS GTPASE RSGA"/>
    <property type="match status" value="1"/>
</dbReference>
<dbReference type="SUPFAM" id="SSF52540">
    <property type="entry name" value="P-loop containing nucleoside triphosphate hydrolases"/>
    <property type="match status" value="1"/>
</dbReference>